<evidence type="ECO:0000259" key="5">
    <source>
        <dbReference type="Pfam" id="PF25917"/>
    </source>
</evidence>
<comment type="similarity">
    <text evidence="1">Belongs to the membrane fusion protein (MFP) (TC 8.A.1) family.</text>
</comment>
<dbReference type="InterPro" id="IPR058624">
    <property type="entry name" value="MdtA-like_HH"/>
</dbReference>
<name>A0A3A1YXT9_9BURK</name>
<dbReference type="EMBL" id="NQYH01000001">
    <property type="protein sequence ID" value="RIY42129.1"/>
    <property type="molecule type" value="Genomic_DNA"/>
</dbReference>
<dbReference type="PANTHER" id="PTHR30469">
    <property type="entry name" value="MULTIDRUG RESISTANCE PROTEIN MDTA"/>
    <property type="match status" value="1"/>
</dbReference>
<dbReference type="SUPFAM" id="SSF111369">
    <property type="entry name" value="HlyD-like secretion proteins"/>
    <property type="match status" value="1"/>
</dbReference>
<feature type="coiled-coil region" evidence="2">
    <location>
        <begin position="98"/>
        <end position="163"/>
    </location>
</feature>
<keyword evidence="3" id="KW-0732">Signal</keyword>
<dbReference type="Gene3D" id="2.40.420.20">
    <property type="match status" value="1"/>
</dbReference>
<evidence type="ECO:0000259" key="4">
    <source>
        <dbReference type="Pfam" id="PF25876"/>
    </source>
</evidence>
<reference evidence="6 7" key="1">
    <citation type="submission" date="2017-08" db="EMBL/GenBank/DDBJ databases">
        <title>Pusillimonas indicus sp. nov., a member of the family Alcaligenaceae isolated from surface seawater.</title>
        <authorList>
            <person name="Li J."/>
        </authorList>
    </citation>
    <scope>NUCLEOTIDE SEQUENCE [LARGE SCALE GENOMIC DNA]</scope>
    <source>
        <strain evidence="6 7">L52-1-41</strain>
    </source>
</reference>
<keyword evidence="2" id="KW-0175">Coiled coil</keyword>
<dbReference type="Pfam" id="PF25876">
    <property type="entry name" value="HH_MFP_RND"/>
    <property type="match status" value="1"/>
</dbReference>
<dbReference type="OrthoDB" id="9806939at2"/>
<gene>
    <name evidence="6" type="ORF">CJP73_01410</name>
</gene>
<evidence type="ECO:0000256" key="2">
    <source>
        <dbReference type="SAM" id="Coils"/>
    </source>
</evidence>
<organism evidence="6 7">
    <name type="scientific">Neopusillimonas maritima</name>
    <dbReference type="NCBI Taxonomy" id="2026239"/>
    <lineage>
        <taxon>Bacteria</taxon>
        <taxon>Pseudomonadati</taxon>
        <taxon>Pseudomonadota</taxon>
        <taxon>Betaproteobacteria</taxon>
        <taxon>Burkholderiales</taxon>
        <taxon>Alcaligenaceae</taxon>
        <taxon>Neopusillimonas</taxon>
    </lineage>
</organism>
<protein>
    <submittedName>
        <fullName evidence="6">Uncharacterized protein</fullName>
    </submittedName>
</protein>
<dbReference type="GO" id="GO:0015562">
    <property type="term" value="F:efflux transmembrane transporter activity"/>
    <property type="evidence" value="ECO:0007669"/>
    <property type="project" value="TreeGrafter"/>
</dbReference>
<dbReference type="Pfam" id="PF25917">
    <property type="entry name" value="BSH_RND"/>
    <property type="match status" value="1"/>
</dbReference>
<dbReference type="InterPro" id="IPR006143">
    <property type="entry name" value="RND_pump_MFP"/>
</dbReference>
<evidence type="ECO:0000256" key="3">
    <source>
        <dbReference type="SAM" id="SignalP"/>
    </source>
</evidence>
<feature type="signal peptide" evidence="3">
    <location>
        <begin position="1"/>
        <end position="22"/>
    </location>
</feature>
<feature type="domain" description="Multidrug resistance protein MdtA-like barrel-sandwich hybrid" evidence="5">
    <location>
        <begin position="64"/>
        <end position="193"/>
    </location>
</feature>
<dbReference type="GO" id="GO:1990281">
    <property type="term" value="C:efflux pump complex"/>
    <property type="evidence" value="ECO:0007669"/>
    <property type="project" value="TreeGrafter"/>
</dbReference>
<dbReference type="PANTHER" id="PTHR30469:SF18">
    <property type="entry name" value="RESISTANCE-NODULATION-CELL DIVISION (RND) EFFLUX MEMBRANE FUSION PROTEIN-RELATED"/>
    <property type="match status" value="1"/>
</dbReference>
<evidence type="ECO:0000256" key="1">
    <source>
        <dbReference type="ARBA" id="ARBA00009477"/>
    </source>
</evidence>
<sequence>MRAFVACFATATALLLTGCNNAATSTSQSQAPIVKPWALETDNQSSISLSGIVRARTESPLAFQIAGRIAKRFVDAGQTVTQGQPLLKLDPRDFQERVQGAQADLAAANAALRIAQADLTRHQELLRHNAVSKQAAEQAELMLREARARREVAQTQLSQAKNALDYAQLNAPANGVLIEVSADEGQVVASGYTVARLAHAGKREVEVYFPESTTPPEKGALLLNEQSLALTLRETAGAVDPQSRTLRARYALVEQDSNHSDLQLGSVVRTRFNAPPSNETSFVVPLGAINERGNGPQVWRIQNGKVNPVPVSIVSIETETAHVNGPLESGEQIVAVGTHLLQNDMSVRVQDE</sequence>
<comment type="caution">
    <text evidence="6">The sequence shown here is derived from an EMBL/GenBank/DDBJ whole genome shotgun (WGS) entry which is preliminary data.</text>
</comment>
<dbReference type="Gene3D" id="1.10.287.470">
    <property type="entry name" value="Helix hairpin bin"/>
    <property type="match status" value="1"/>
</dbReference>
<evidence type="ECO:0000313" key="7">
    <source>
        <dbReference type="Proteomes" id="UP000266206"/>
    </source>
</evidence>
<dbReference type="Gene3D" id="2.40.50.100">
    <property type="match status" value="1"/>
</dbReference>
<dbReference type="Gene3D" id="2.40.30.170">
    <property type="match status" value="1"/>
</dbReference>
<dbReference type="RefSeq" id="WP_119515299.1">
    <property type="nucleotide sequence ID" value="NZ_NQYH01000001.1"/>
</dbReference>
<dbReference type="NCBIfam" id="TIGR01730">
    <property type="entry name" value="RND_mfp"/>
    <property type="match status" value="1"/>
</dbReference>
<dbReference type="Proteomes" id="UP000266206">
    <property type="component" value="Unassembled WGS sequence"/>
</dbReference>
<feature type="domain" description="Multidrug resistance protein MdtA-like alpha-helical hairpin" evidence="4">
    <location>
        <begin position="99"/>
        <end position="167"/>
    </location>
</feature>
<accession>A0A3A1YXT9</accession>
<feature type="chain" id="PRO_5017441452" evidence="3">
    <location>
        <begin position="23"/>
        <end position="352"/>
    </location>
</feature>
<dbReference type="PROSITE" id="PS51257">
    <property type="entry name" value="PROKAR_LIPOPROTEIN"/>
    <property type="match status" value="1"/>
</dbReference>
<proteinExistence type="inferred from homology"/>
<dbReference type="AlphaFoldDB" id="A0A3A1YXT9"/>
<evidence type="ECO:0000313" key="6">
    <source>
        <dbReference type="EMBL" id="RIY42129.1"/>
    </source>
</evidence>
<dbReference type="InterPro" id="IPR058625">
    <property type="entry name" value="MdtA-like_BSH"/>
</dbReference>